<dbReference type="EMBL" id="LR796181">
    <property type="protein sequence ID" value="CAB4124711.1"/>
    <property type="molecule type" value="Genomic_DNA"/>
</dbReference>
<reference evidence="1" key="1">
    <citation type="submission" date="2020-04" db="EMBL/GenBank/DDBJ databases">
        <authorList>
            <person name="Chiriac C."/>
            <person name="Salcher M."/>
            <person name="Ghai R."/>
            <person name="Kavagutti S V."/>
        </authorList>
    </citation>
    <scope>NUCLEOTIDE SEQUENCE</scope>
</reference>
<gene>
    <name evidence="2" type="ORF">UFOVP246_74</name>
    <name evidence="1" type="ORF">UFOVP59_41</name>
</gene>
<organism evidence="1">
    <name type="scientific">uncultured Caudovirales phage</name>
    <dbReference type="NCBI Taxonomy" id="2100421"/>
    <lineage>
        <taxon>Viruses</taxon>
        <taxon>Duplodnaviria</taxon>
        <taxon>Heunggongvirae</taxon>
        <taxon>Uroviricota</taxon>
        <taxon>Caudoviricetes</taxon>
        <taxon>Peduoviridae</taxon>
        <taxon>Maltschvirus</taxon>
        <taxon>Maltschvirus maltsch</taxon>
    </lineage>
</organism>
<accession>A0A6J5KS28</accession>
<evidence type="ECO:0000313" key="1">
    <source>
        <dbReference type="EMBL" id="CAB4124711.1"/>
    </source>
</evidence>
<protein>
    <submittedName>
        <fullName evidence="1">Uncharacterized protein</fullName>
    </submittedName>
</protein>
<evidence type="ECO:0000313" key="2">
    <source>
        <dbReference type="EMBL" id="CAB5221041.1"/>
    </source>
</evidence>
<sequence length="49" mass="5844">MIVYVLYKYNYMDNGVFISGCTTSYKEAVKWSHSHVDNDYNEYQVEIPK</sequence>
<proteinExistence type="predicted"/>
<dbReference type="EMBL" id="LR798291">
    <property type="protein sequence ID" value="CAB5221041.1"/>
    <property type="molecule type" value="Genomic_DNA"/>
</dbReference>
<name>A0A6J5KS28_9CAUD</name>